<keyword evidence="1" id="KW-0805">Transcription regulation</keyword>
<dbReference type="EMBL" id="UYIG01000001">
    <property type="protein sequence ID" value="VDG26918.1"/>
    <property type="molecule type" value="Genomic_DNA"/>
</dbReference>
<dbReference type="CDD" id="cd06996">
    <property type="entry name" value="cupin_Lmo2851-like_N"/>
    <property type="match status" value="1"/>
</dbReference>
<dbReference type="PANTHER" id="PTHR43280:SF28">
    <property type="entry name" value="HTH-TYPE TRANSCRIPTIONAL ACTIVATOR RHAS"/>
    <property type="match status" value="1"/>
</dbReference>
<reference evidence="5 6" key="1">
    <citation type="submission" date="2018-11" db="EMBL/GenBank/DDBJ databases">
        <authorList>
            <person name="Wuyts S."/>
        </authorList>
    </citation>
    <scope>NUCLEOTIDE SEQUENCE [LARGE SCALE GENOMIC DNA]</scope>
    <source>
        <strain evidence="5">Lactobacillus mudanjiangensis AMBF249</strain>
    </source>
</reference>
<dbReference type="PANTHER" id="PTHR43280">
    <property type="entry name" value="ARAC-FAMILY TRANSCRIPTIONAL REGULATOR"/>
    <property type="match status" value="1"/>
</dbReference>
<dbReference type="InterPro" id="IPR037923">
    <property type="entry name" value="HTH-like"/>
</dbReference>
<dbReference type="InterPro" id="IPR018062">
    <property type="entry name" value="HTH_AraC-typ_CS"/>
</dbReference>
<dbReference type="InterPro" id="IPR014710">
    <property type="entry name" value="RmlC-like_jellyroll"/>
</dbReference>
<dbReference type="SMART" id="SM00342">
    <property type="entry name" value="HTH_ARAC"/>
    <property type="match status" value="1"/>
</dbReference>
<dbReference type="Gene3D" id="2.60.120.10">
    <property type="entry name" value="Jelly Rolls"/>
    <property type="match status" value="1"/>
</dbReference>
<keyword evidence="2" id="KW-0238">DNA-binding</keyword>
<dbReference type="Pfam" id="PF12833">
    <property type="entry name" value="HTH_18"/>
    <property type="match status" value="1"/>
</dbReference>
<protein>
    <submittedName>
        <fullName evidence="5">Transcriptional regulator [Lactobacillus sp.]</fullName>
    </submittedName>
</protein>
<evidence type="ECO:0000313" key="6">
    <source>
        <dbReference type="Proteomes" id="UP000289996"/>
    </source>
</evidence>
<dbReference type="PROSITE" id="PS00041">
    <property type="entry name" value="HTH_ARAC_FAMILY_1"/>
    <property type="match status" value="1"/>
</dbReference>
<dbReference type="GO" id="GO:0003700">
    <property type="term" value="F:DNA-binding transcription factor activity"/>
    <property type="evidence" value="ECO:0007669"/>
    <property type="project" value="InterPro"/>
</dbReference>
<proteinExistence type="predicted"/>
<gene>
    <name evidence="5" type="ORF">MUDAN_MDHGFNIF_00312</name>
</gene>
<dbReference type="GO" id="GO:0043565">
    <property type="term" value="F:sequence-specific DNA binding"/>
    <property type="evidence" value="ECO:0007669"/>
    <property type="project" value="InterPro"/>
</dbReference>
<keyword evidence="3" id="KW-0804">Transcription</keyword>
<evidence type="ECO:0000259" key="4">
    <source>
        <dbReference type="PROSITE" id="PS01124"/>
    </source>
</evidence>
<dbReference type="InterPro" id="IPR003313">
    <property type="entry name" value="AraC-bd"/>
</dbReference>
<dbReference type="Pfam" id="PF02311">
    <property type="entry name" value="AraC_binding"/>
    <property type="match status" value="1"/>
</dbReference>
<feature type="domain" description="HTH araC/xylS-type" evidence="4">
    <location>
        <begin position="265"/>
        <end position="366"/>
    </location>
</feature>
<evidence type="ECO:0000256" key="1">
    <source>
        <dbReference type="ARBA" id="ARBA00023015"/>
    </source>
</evidence>
<name>A0A660DYB1_9LACO</name>
<dbReference type="AlphaFoldDB" id="A0A660DYB1"/>
<dbReference type="PROSITE" id="PS01124">
    <property type="entry name" value="HTH_ARAC_FAMILY_2"/>
    <property type="match status" value="1"/>
</dbReference>
<dbReference type="InterPro" id="IPR009057">
    <property type="entry name" value="Homeodomain-like_sf"/>
</dbReference>
<dbReference type="SUPFAM" id="SSF46689">
    <property type="entry name" value="Homeodomain-like"/>
    <property type="match status" value="1"/>
</dbReference>
<dbReference type="SUPFAM" id="SSF51215">
    <property type="entry name" value="Regulatory protein AraC"/>
    <property type="match status" value="1"/>
</dbReference>
<organism evidence="5 6">
    <name type="scientific">Lactiplantibacillus mudanjiangensis</name>
    <dbReference type="NCBI Taxonomy" id="1296538"/>
    <lineage>
        <taxon>Bacteria</taxon>
        <taxon>Bacillati</taxon>
        <taxon>Bacillota</taxon>
        <taxon>Bacilli</taxon>
        <taxon>Lactobacillales</taxon>
        <taxon>Lactobacillaceae</taxon>
        <taxon>Lactiplantibacillus</taxon>
    </lineage>
</organism>
<evidence type="ECO:0000313" key="5">
    <source>
        <dbReference type="EMBL" id="VDG26918.1"/>
    </source>
</evidence>
<evidence type="ECO:0000256" key="3">
    <source>
        <dbReference type="ARBA" id="ARBA00023163"/>
    </source>
</evidence>
<keyword evidence="6" id="KW-1185">Reference proteome</keyword>
<dbReference type="Gene3D" id="1.10.10.60">
    <property type="entry name" value="Homeodomain-like"/>
    <property type="match status" value="2"/>
</dbReference>
<dbReference type="InterPro" id="IPR018060">
    <property type="entry name" value="HTH_AraC"/>
</dbReference>
<sequence>MRKSEHNISRIALTISLNNDTIGITREDLKLICIEFTGVLRMDQQLDALLHKLTSIEAIQVQTHQFVQDLPADTIDERNDEFISLNNRHFFKNKDIYVSKHNRYAAYPEHTHQFLELNYMYAGHCVQYIDGQKVELQAGDVVLLNVGSSHSLEALGDDDILINILFRNKSIHLDLLDKLYDSDSILFNFLMNTTTKSQTEPAYILFRKRGNSDVIRIIDTILSEYYFSRNFSNQIISSYLPILLISLVRDYQSEIMNKSKQRLNDPVMLTVLKSIEQNYATVSLQSVAKELNYNRYYLSNLIKKKTGQTFTELLNQQKLLQAQLLITSTKLPISQIIRQVGFSNKNYFYSKYQQKYGHLPTKTRNQN</sequence>
<accession>A0A660DYB1</accession>
<evidence type="ECO:0000256" key="2">
    <source>
        <dbReference type="ARBA" id="ARBA00023125"/>
    </source>
</evidence>
<dbReference type="Proteomes" id="UP000289996">
    <property type="component" value="Unassembled WGS sequence"/>
</dbReference>